<dbReference type="InterPro" id="IPR003509">
    <property type="entry name" value="UPF0102_YraN-like"/>
</dbReference>
<dbReference type="Proteomes" id="UP001470809">
    <property type="component" value="Chromosome"/>
</dbReference>
<dbReference type="Pfam" id="PF02021">
    <property type="entry name" value="UPF0102"/>
    <property type="match status" value="1"/>
</dbReference>
<evidence type="ECO:0000313" key="3">
    <source>
        <dbReference type="Proteomes" id="UP001470809"/>
    </source>
</evidence>
<evidence type="ECO:0000313" key="2">
    <source>
        <dbReference type="EMBL" id="WZU67306.1"/>
    </source>
</evidence>
<dbReference type="EMBL" id="CP151767">
    <property type="protein sequence ID" value="WZU67306.1"/>
    <property type="molecule type" value="Genomic_DNA"/>
</dbReference>
<dbReference type="Gene3D" id="3.40.1350.10">
    <property type="match status" value="1"/>
</dbReference>
<dbReference type="GO" id="GO:0003676">
    <property type="term" value="F:nucleic acid binding"/>
    <property type="evidence" value="ECO:0007669"/>
    <property type="project" value="InterPro"/>
</dbReference>
<dbReference type="AlphaFoldDB" id="A0AAN0NIK6"/>
<evidence type="ECO:0000256" key="1">
    <source>
        <dbReference type="ARBA" id="ARBA00006738"/>
    </source>
</evidence>
<protein>
    <submittedName>
        <fullName evidence="2">YraN family protein</fullName>
    </submittedName>
</protein>
<sequence length="118" mass="12510">MTGSVGYHAGLRAEDIVVRHYRAAGASVAATRWRGAAGEIDLVMQANDVTIFVEVKKSRSFAQAAHRLGPRQIARICAAGAEFLAGQPLGQLTETRFDLALVDGQGAVKVIENAFMAA</sequence>
<dbReference type="RefSeq" id="WP_342076617.1">
    <property type="nucleotide sequence ID" value="NZ_CP151767.2"/>
</dbReference>
<comment type="similarity">
    <text evidence="1">Belongs to the UPF0102 family.</text>
</comment>
<dbReference type="InterPro" id="IPR011335">
    <property type="entry name" value="Restrct_endonuc-II-like"/>
</dbReference>
<dbReference type="KEGG" id="yrh:AABB31_20540"/>
<name>A0AAN0NIK6_9RHOB</name>
<accession>A0AAN0NIK6</accession>
<proteinExistence type="inferred from homology"/>
<reference evidence="2 3" key="2">
    <citation type="submission" date="2024-08" db="EMBL/GenBank/DDBJ databases">
        <title>Phylogenomic analyses of a clade within the roseobacter group suggest taxonomic reassignments of species of the genera Aestuariivita, Citreicella, Loktanella, Nautella, Pelagibaca, Ruegeria, Thalassobius, Thiobacimonas and Tropicibacter, and the proposal o.</title>
        <authorList>
            <person name="Jeon C.O."/>
        </authorList>
    </citation>
    <scope>NUCLEOTIDE SEQUENCE [LARGE SCALE GENOMIC DNA]</scope>
    <source>
        <strain evidence="2 3">SS1-5</strain>
    </source>
</reference>
<dbReference type="PANTHER" id="PTHR34039">
    <property type="entry name" value="UPF0102 PROTEIN YRAN"/>
    <property type="match status" value="1"/>
</dbReference>
<dbReference type="SUPFAM" id="SSF52980">
    <property type="entry name" value="Restriction endonuclease-like"/>
    <property type="match status" value="1"/>
</dbReference>
<dbReference type="PANTHER" id="PTHR34039:SF1">
    <property type="entry name" value="UPF0102 PROTEIN YRAN"/>
    <property type="match status" value="1"/>
</dbReference>
<dbReference type="InterPro" id="IPR011856">
    <property type="entry name" value="tRNA_endonuc-like_dom_sf"/>
</dbReference>
<organism evidence="2 3">
    <name type="scientific">Yoonia rhodophyticola</name>
    <dbReference type="NCBI Taxonomy" id="3137370"/>
    <lineage>
        <taxon>Bacteria</taxon>
        <taxon>Pseudomonadati</taxon>
        <taxon>Pseudomonadota</taxon>
        <taxon>Alphaproteobacteria</taxon>
        <taxon>Rhodobacterales</taxon>
        <taxon>Paracoccaceae</taxon>
        <taxon>Yoonia</taxon>
    </lineage>
</organism>
<gene>
    <name evidence="2" type="ORF">AABB31_20540</name>
</gene>
<reference evidence="3" key="1">
    <citation type="submission" date="2024-04" db="EMBL/GenBank/DDBJ databases">
        <title>Phylogenomic analyses of a clade within the roseobacter group suggest taxonomic reassignments of species of the genera Aestuariivita, Citreicella, Loktanella, Nautella, Pelagibaca, Ruegeria, Thalassobius, Thiobacimonas and Tropicibacter, and the proposal o.</title>
        <authorList>
            <person name="Jeon C.O."/>
        </authorList>
    </citation>
    <scope>NUCLEOTIDE SEQUENCE [LARGE SCALE GENOMIC DNA]</scope>
    <source>
        <strain evidence="3">SS1-5</strain>
    </source>
</reference>
<keyword evidence="3" id="KW-1185">Reference proteome</keyword>